<accession>A0A088BP50</accession>
<reference evidence="6" key="1">
    <citation type="submission" date="2012-11" db="EMBL/GenBank/DDBJ databases">
        <authorList>
            <person name="Chen J."/>
            <person name="Li Q."/>
            <person name="He Y."/>
            <person name="Liang H."/>
        </authorList>
    </citation>
    <scope>NUCLEOTIDE SEQUENCE</scope>
</reference>
<name>A0A088BP50_HETVE</name>
<evidence type="ECO:0000256" key="3">
    <source>
        <dbReference type="ARBA" id="ARBA00022699"/>
    </source>
</evidence>
<feature type="chain" id="PRO_5001836254" evidence="5">
    <location>
        <begin position="21"/>
        <end position="72"/>
    </location>
</feature>
<dbReference type="InterPro" id="IPR011696">
    <property type="entry name" value="Huwentoxin-1"/>
</dbReference>
<comment type="subcellular location">
    <subcellularLocation>
        <location evidence="1">Secreted</location>
    </subcellularLocation>
</comment>
<sequence>MEVIFAFMLLFVAFSAVALAENSLERAVMDLVVARDEQRECGTLFSGCSTHADCCEGFICKLWCRYERTWGK</sequence>
<organism evidence="6">
    <name type="scientific">Heteropoda venatoria</name>
    <name type="common">Brown huntsman spider</name>
    <name type="synonym">Aranea venatoria</name>
    <dbReference type="NCBI Taxonomy" id="152925"/>
    <lineage>
        <taxon>Eukaryota</taxon>
        <taxon>Metazoa</taxon>
        <taxon>Ecdysozoa</taxon>
        <taxon>Arthropoda</taxon>
        <taxon>Chelicerata</taxon>
        <taxon>Arachnida</taxon>
        <taxon>Araneae</taxon>
        <taxon>Araneomorphae</taxon>
        <taxon>Entelegynae</taxon>
        <taxon>Dionycha</taxon>
        <taxon>Sparassidae</taxon>
        <taxon>Heteropoda</taxon>
    </lineage>
</organism>
<dbReference type="AlphaFoldDB" id="A0A088BP50"/>
<keyword evidence="3" id="KW-0528">Neurotoxin</keyword>
<proteinExistence type="evidence at transcript level"/>
<evidence type="ECO:0000313" key="6">
    <source>
        <dbReference type="EMBL" id="AHF45730.1"/>
    </source>
</evidence>
<keyword evidence="3" id="KW-0800">Toxin</keyword>
<dbReference type="EMBL" id="KC145579">
    <property type="protein sequence ID" value="AHF45730.1"/>
    <property type="molecule type" value="mRNA"/>
</dbReference>
<keyword evidence="2" id="KW-0964">Secreted</keyword>
<feature type="signal peptide" evidence="5">
    <location>
        <begin position="1"/>
        <end position="20"/>
    </location>
</feature>
<evidence type="ECO:0000256" key="5">
    <source>
        <dbReference type="SAM" id="SignalP"/>
    </source>
</evidence>
<dbReference type="Pfam" id="PF07740">
    <property type="entry name" value="Toxin_12"/>
    <property type="match status" value="1"/>
</dbReference>
<evidence type="ECO:0000256" key="4">
    <source>
        <dbReference type="ARBA" id="ARBA00023157"/>
    </source>
</evidence>
<dbReference type="GO" id="GO:0008200">
    <property type="term" value="F:ion channel inhibitor activity"/>
    <property type="evidence" value="ECO:0007669"/>
    <property type="project" value="InterPro"/>
</dbReference>
<evidence type="ECO:0000256" key="2">
    <source>
        <dbReference type="ARBA" id="ARBA00022525"/>
    </source>
</evidence>
<dbReference type="SUPFAM" id="SSF57059">
    <property type="entry name" value="omega toxin-like"/>
    <property type="match status" value="1"/>
</dbReference>
<dbReference type="GO" id="GO:0005576">
    <property type="term" value="C:extracellular region"/>
    <property type="evidence" value="ECO:0007669"/>
    <property type="project" value="UniProtKB-SubCell"/>
</dbReference>
<evidence type="ECO:0000256" key="1">
    <source>
        <dbReference type="ARBA" id="ARBA00004613"/>
    </source>
</evidence>
<keyword evidence="4" id="KW-1015">Disulfide bond</keyword>
<keyword evidence="5" id="KW-0732">Signal</keyword>
<protein>
    <submittedName>
        <fullName evidence="6">Secretory peptide</fullName>
    </submittedName>
</protein>